<dbReference type="PRINTS" id="PR00371">
    <property type="entry name" value="FPNCR"/>
</dbReference>
<feature type="binding site" evidence="16">
    <location>
        <position position="121"/>
    </location>
    <ligand>
        <name>FAD</name>
        <dbReference type="ChEBI" id="CHEBI:57692"/>
    </ligand>
</feature>
<protein>
    <recommendedName>
        <fullName evidence="17">NADH-cytochrome b5 reductase</fullName>
        <ecNumber evidence="17">1.6.2.2</ecNumber>
    </recommendedName>
</protein>
<comment type="subcellular location">
    <subcellularLocation>
        <location evidence="2">Mitochondrion outer membrane</location>
    </subcellularLocation>
</comment>
<feature type="transmembrane region" description="Helical" evidence="18">
    <location>
        <begin position="15"/>
        <end position="34"/>
    </location>
</feature>
<dbReference type="InterPro" id="IPR039261">
    <property type="entry name" value="FNR_nucleotide-bd"/>
</dbReference>
<evidence type="ECO:0000256" key="7">
    <source>
        <dbReference type="ARBA" id="ARBA00022787"/>
    </source>
</evidence>
<accession>A0A4Q1BNS2</accession>
<evidence type="ECO:0000256" key="15">
    <source>
        <dbReference type="ARBA" id="ARBA00049138"/>
    </source>
</evidence>
<keyword evidence="21" id="KW-1185">Reference proteome</keyword>
<dbReference type="PANTHER" id="PTHR19370">
    <property type="entry name" value="NADH-CYTOCHROME B5 REDUCTASE"/>
    <property type="match status" value="1"/>
</dbReference>
<comment type="catalytic activity">
    <reaction evidence="15">
        <text>2 Fe(3+)-[Dph3] + NADH = 2 Fe(2+)-[Dph3] + NAD(+) + H(+)</text>
        <dbReference type="Rhea" id="RHEA:71231"/>
        <dbReference type="Rhea" id="RHEA-COMP:18002"/>
        <dbReference type="Rhea" id="RHEA-COMP:18003"/>
        <dbReference type="ChEBI" id="CHEBI:15378"/>
        <dbReference type="ChEBI" id="CHEBI:29033"/>
        <dbReference type="ChEBI" id="CHEBI:29034"/>
        <dbReference type="ChEBI" id="CHEBI:57540"/>
        <dbReference type="ChEBI" id="CHEBI:57945"/>
        <dbReference type="ChEBI" id="CHEBI:83228"/>
    </reaction>
    <physiologicalReaction direction="left-to-right" evidence="15">
        <dbReference type="Rhea" id="RHEA:71232"/>
    </physiologicalReaction>
</comment>
<comment type="caution">
    <text evidence="20">The sequence shown here is derived from an EMBL/GenBank/DDBJ whole genome shotgun (WGS) entry which is preliminary data.</text>
</comment>
<dbReference type="InterPro" id="IPR017938">
    <property type="entry name" value="Riboflavin_synthase-like_b-brl"/>
</dbReference>
<comment type="catalytic activity">
    <reaction evidence="14 17">
        <text>2 Fe(III)-[cytochrome b5] + NADH = 2 Fe(II)-[cytochrome b5] + NAD(+) + H(+)</text>
        <dbReference type="Rhea" id="RHEA:46680"/>
        <dbReference type="Rhea" id="RHEA-COMP:10438"/>
        <dbReference type="Rhea" id="RHEA-COMP:10439"/>
        <dbReference type="ChEBI" id="CHEBI:15378"/>
        <dbReference type="ChEBI" id="CHEBI:29033"/>
        <dbReference type="ChEBI" id="CHEBI:29034"/>
        <dbReference type="ChEBI" id="CHEBI:57540"/>
        <dbReference type="ChEBI" id="CHEBI:57945"/>
        <dbReference type="EC" id="1.6.2.2"/>
    </reaction>
</comment>
<dbReference type="InterPro" id="IPR001709">
    <property type="entry name" value="Flavoprot_Pyr_Nucl_cyt_Rdtase"/>
</dbReference>
<dbReference type="PRINTS" id="PR00406">
    <property type="entry name" value="CYTB5RDTASE"/>
</dbReference>
<name>A0A4Q1BNS2_TREME</name>
<feature type="binding site" evidence="16">
    <location>
        <position position="102"/>
    </location>
    <ligand>
        <name>FAD</name>
        <dbReference type="ChEBI" id="CHEBI:57692"/>
    </ligand>
</feature>
<dbReference type="SUPFAM" id="SSF63380">
    <property type="entry name" value="Riboflavin synthase domain-like"/>
    <property type="match status" value="1"/>
</dbReference>
<comment type="pathway">
    <text evidence="3">Protein modification; peptidyl-diphthamide biosynthesis.</text>
</comment>
<feature type="domain" description="FAD-binding FR-type" evidence="19">
    <location>
        <begin position="50"/>
        <end position="153"/>
    </location>
</feature>
<dbReference type="VEuPathDB" id="FungiDB:TREMEDRAFT_30374"/>
<evidence type="ECO:0000256" key="14">
    <source>
        <dbReference type="ARBA" id="ARBA00047682"/>
    </source>
</evidence>
<keyword evidence="11 17" id="KW-0520">NAD</keyword>
<comment type="cofactor">
    <cofactor evidence="1 16 17">
        <name>FAD</name>
        <dbReference type="ChEBI" id="CHEBI:57692"/>
    </cofactor>
</comment>
<dbReference type="PANTHER" id="PTHR19370:SF184">
    <property type="entry name" value="NADH-CYTOCHROME B5 REDUCTASE-LIKE"/>
    <property type="match status" value="1"/>
</dbReference>
<reference evidence="20 21" key="1">
    <citation type="submission" date="2016-06" db="EMBL/GenBank/DDBJ databases">
        <title>Evolution of pathogenesis and genome organization in the Tremellales.</title>
        <authorList>
            <person name="Cuomo C."/>
            <person name="Litvintseva A."/>
            <person name="Heitman J."/>
            <person name="Chen Y."/>
            <person name="Sun S."/>
            <person name="Springer D."/>
            <person name="Dromer F."/>
            <person name="Young S."/>
            <person name="Zeng Q."/>
            <person name="Chapman S."/>
            <person name="Gujja S."/>
            <person name="Saif S."/>
            <person name="Birren B."/>
        </authorList>
    </citation>
    <scope>NUCLEOTIDE SEQUENCE [LARGE SCALE GENOMIC DNA]</scope>
    <source>
        <strain evidence="20 21">ATCC 28783</strain>
    </source>
</reference>
<keyword evidence="9 18" id="KW-1133">Transmembrane helix</keyword>
<dbReference type="Pfam" id="PF00175">
    <property type="entry name" value="NAD_binding_1"/>
    <property type="match status" value="1"/>
</dbReference>
<dbReference type="OrthoDB" id="432685at2759"/>
<feature type="binding site" evidence="16">
    <location>
        <position position="128"/>
    </location>
    <ligand>
        <name>FAD</name>
        <dbReference type="ChEBI" id="CHEBI:57692"/>
    </ligand>
</feature>
<evidence type="ECO:0000256" key="17">
    <source>
        <dbReference type="RuleBase" id="RU361226"/>
    </source>
</evidence>
<evidence type="ECO:0000256" key="16">
    <source>
        <dbReference type="PIRSR" id="PIRSR601834-1"/>
    </source>
</evidence>
<dbReference type="EMBL" id="SDIL01000032">
    <property type="protein sequence ID" value="RXK39392.1"/>
    <property type="molecule type" value="Genomic_DNA"/>
</dbReference>
<feature type="binding site" evidence="16">
    <location>
        <position position="104"/>
    </location>
    <ligand>
        <name>FAD</name>
        <dbReference type="ChEBI" id="CHEBI:57692"/>
    </ligand>
</feature>
<dbReference type="InterPro" id="IPR008333">
    <property type="entry name" value="Cbr1-like_FAD-bd_dom"/>
</dbReference>
<dbReference type="FunCoup" id="A0A4Q1BNS2">
    <property type="interactions" value="131"/>
</dbReference>
<evidence type="ECO:0000313" key="21">
    <source>
        <dbReference type="Proteomes" id="UP000289152"/>
    </source>
</evidence>
<dbReference type="Gene3D" id="3.40.50.80">
    <property type="entry name" value="Nucleotide-binding domain of ferredoxin-NADP reductase (FNR) module"/>
    <property type="match status" value="1"/>
</dbReference>
<dbReference type="CDD" id="cd06183">
    <property type="entry name" value="cyt_b5_reduct_like"/>
    <property type="match status" value="1"/>
</dbReference>
<dbReference type="AlphaFoldDB" id="A0A4Q1BNS2"/>
<dbReference type="GO" id="GO:0005741">
    <property type="term" value="C:mitochondrial outer membrane"/>
    <property type="evidence" value="ECO:0007669"/>
    <property type="project" value="UniProtKB-SubCell"/>
</dbReference>
<dbReference type="InterPro" id="IPR017927">
    <property type="entry name" value="FAD-bd_FR_type"/>
</dbReference>
<evidence type="ECO:0000256" key="8">
    <source>
        <dbReference type="ARBA" id="ARBA00022827"/>
    </source>
</evidence>
<evidence type="ECO:0000259" key="19">
    <source>
        <dbReference type="PROSITE" id="PS51384"/>
    </source>
</evidence>
<keyword evidence="5 16" id="KW-0285">Flavoprotein</keyword>
<keyword evidence="8 16" id="KW-0274">FAD</keyword>
<dbReference type="InterPro" id="IPR001433">
    <property type="entry name" value="OxRdtase_FAD/NAD-bd"/>
</dbReference>
<dbReference type="Pfam" id="PF00970">
    <property type="entry name" value="FAD_binding_6"/>
    <property type="match status" value="1"/>
</dbReference>
<evidence type="ECO:0000256" key="12">
    <source>
        <dbReference type="ARBA" id="ARBA00023128"/>
    </source>
</evidence>
<dbReference type="GO" id="GO:0090524">
    <property type="term" value="F:cytochrome-b5 reductase activity, acting on NADH"/>
    <property type="evidence" value="ECO:0007669"/>
    <property type="project" value="UniProtKB-EC"/>
</dbReference>
<organism evidence="20 21">
    <name type="scientific">Tremella mesenterica</name>
    <name type="common">Jelly fungus</name>
    <dbReference type="NCBI Taxonomy" id="5217"/>
    <lineage>
        <taxon>Eukaryota</taxon>
        <taxon>Fungi</taxon>
        <taxon>Dikarya</taxon>
        <taxon>Basidiomycota</taxon>
        <taxon>Agaricomycotina</taxon>
        <taxon>Tremellomycetes</taxon>
        <taxon>Tremellales</taxon>
        <taxon>Tremellaceae</taxon>
        <taxon>Tremella</taxon>
    </lineage>
</organism>
<evidence type="ECO:0000256" key="5">
    <source>
        <dbReference type="ARBA" id="ARBA00022630"/>
    </source>
</evidence>
<dbReference type="PROSITE" id="PS51384">
    <property type="entry name" value="FAD_FR"/>
    <property type="match status" value="1"/>
</dbReference>
<dbReference type="STRING" id="5217.A0A4Q1BNS2"/>
<evidence type="ECO:0000256" key="6">
    <source>
        <dbReference type="ARBA" id="ARBA00022692"/>
    </source>
</evidence>
<dbReference type="Gene3D" id="2.40.30.10">
    <property type="entry name" value="Translation factors"/>
    <property type="match status" value="1"/>
</dbReference>
<proteinExistence type="inferred from homology"/>
<comment type="similarity">
    <text evidence="4 17">Belongs to the flavoprotein pyridine nucleotide cytochrome reductase family.</text>
</comment>
<evidence type="ECO:0000256" key="11">
    <source>
        <dbReference type="ARBA" id="ARBA00023027"/>
    </source>
</evidence>
<keyword evidence="7" id="KW-1000">Mitochondrion outer membrane</keyword>
<dbReference type="Proteomes" id="UP000289152">
    <property type="component" value="Unassembled WGS sequence"/>
</dbReference>
<evidence type="ECO:0000256" key="9">
    <source>
        <dbReference type="ARBA" id="ARBA00022989"/>
    </source>
</evidence>
<dbReference type="SUPFAM" id="SSF52343">
    <property type="entry name" value="Ferredoxin reductase-like, C-terminal NADP-linked domain"/>
    <property type="match status" value="1"/>
</dbReference>
<gene>
    <name evidence="20" type="ORF">M231_03345</name>
</gene>
<keyword evidence="13 18" id="KW-0472">Membrane</keyword>
<evidence type="ECO:0000256" key="1">
    <source>
        <dbReference type="ARBA" id="ARBA00001974"/>
    </source>
</evidence>
<dbReference type="FunFam" id="3.40.50.80:FF:000019">
    <property type="entry name" value="NADH-cytochrome b5 reductase"/>
    <property type="match status" value="1"/>
</dbReference>
<keyword evidence="6 18" id="KW-0812">Transmembrane</keyword>
<keyword evidence="12" id="KW-0496">Mitochondrion</keyword>
<evidence type="ECO:0000256" key="18">
    <source>
        <dbReference type="SAM" id="Phobius"/>
    </source>
</evidence>
<dbReference type="InParanoid" id="A0A4Q1BNS2"/>
<feature type="binding site" evidence="16">
    <location>
        <position position="170"/>
    </location>
    <ligand>
        <name>FAD</name>
        <dbReference type="ChEBI" id="CHEBI:57692"/>
    </ligand>
</feature>
<dbReference type="FunFam" id="2.40.30.10:FF:000032">
    <property type="entry name" value="NADH-cytochrome b5 reductase"/>
    <property type="match status" value="1"/>
</dbReference>
<feature type="binding site" evidence="16">
    <location>
        <position position="119"/>
    </location>
    <ligand>
        <name>FAD</name>
        <dbReference type="ChEBI" id="CHEBI:57692"/>
    </ligand>
</feature>
<evidence type="ECO:0000256" key="10">
    <source>
        <dbReference type="ARBA" id="ARBA00023002"/>
    </source>
</evidence>
<feature type="binding site" evidence="16">
    <location>
        <position position="129"/>
    </location>
    <ligand>
        <name>FAD</name>
        <dbReference type="ChEBI" id="CHEBI:57692"/>
    </ligand>
</feature>
<keyword evidence="10 17" id="KW-0560">Oxidoreductase</keyword>
<evidence type="ECO:0000256" key="4">
    <source>
        <dbReference type="ARBA" id="ARBA00006105"/>
    </source>
</evidence>
<evidence type="ECO:0000256" key="2">
    <source>
        <dbReference type="ARBA" id="ARBA00004294"/>
    </source>
</evidence>
<sequence length="276" mass="30643">MDKLNDLLQPFGLEGHVIEVIIGLSVLIIGFIYITARPSEPEPHPVLSPTEWRPFTLTDKIALSHNTARYVFSLPKSTDCLGLPIGQHISVSAEIDGKEIMRSYTPVTLDDDLGHFDLVVKTYDKGNISRYLSLLTIGQQVRIKGPRGKFAYTRNLAPHLLMIAGGTGITPMYQIIKSSLKDPKDKTELALIYANVNEDDILLRDDLEKMRDESNGRFKLYHTLNHPPADWTQGTGFVTKEMIEQYMPKGGVGSSVHGEGEKVLMCGPPPMIGAMK</sequence>
<evidence type="ECO:0000313" key="20">
    <source>
        <dbReference type="EMBL" id="RXK39392.1"/>
    </source>
</evidence>
<evidence type="ECO:0000256" key="13">
    <source>
        <dbReference type="ARBA" id="ARBA00023136"/>
    </source>
</evidence>
<dbReference type="InterPro" id="IPR001834">
    <property type="entry name" value="CBR-like"/>
</dbReference>
<dbReference type="EC" id="1.6.2.2" evidence="17"/>
<evidence type="ECO:0000256" key="3">
    <source>
        <dbReference type="ARBA" id="ARBA00005156"/>
    </source>
</evidence>